<evidence type="ECO:0000259" key="9">
    <source>
        <dbReference type="PROSITE" id="PS50111"/>
    </source>
</evidence>
<keyword evidence="2" id="KW-1003">Cell membrane</keyword>
<organism evidence="11 12">
    <name type="scientific">Ornithinibacillus halophilus</name>
    <dbReference type="NCBI Taxonomy" id="930117"/>
    <lineage>
        <taxon>Bacteria</taxon>
        <taxon>Bacillati</taxon>
        <taxon>Bacillota</taxon>
        <taxon>Bacilli</taxon>
        <taxon>Bacillales</taxon>
        <taxon>Bacillaceae</taxon>
        <taxon>Ornithinibacillus</taxon>
    </lineage>
</organism>
<dbReference type="STRING" id="930117.SAMN05216225_101568"/>
<dbReference type="SMART" id="SM00283">
    <property type="entry name" value="MA"/>
    <property type="match status" value="1"/>
</dbReference>
<dbReference type="Pfam" id="PF00672">
    <property type="entry name" value="HAMP"/>
    <property type="match status" value="1"/>
</dbReference>
<protein>
    <submittedName>
        <fullName evidence="11">Methyl-accepting chemotaxis protein</fullName>
    </submittedName>
</protein>
<feature type="transmembrane region" description="Helical" evidence="8">
    <location>
        <begin position="201"/>
        <end position="220"/>
    </location>
</feature>
<dbReference type="PROSITE" id="PS50885">
    <property type="entry name" value="HAMP"/>
    <property type="match status" value="1"/>
</dbReference>
<dbReference type="PRINTS" id="PR00260">
    <property type="entry name" value="CHEMTRNSDUCR"/>
</dbReference>
<evidence type="ECO:0000256" key="5">
    <source>
        <dbReference type="ARBA" id="ARBA00029447"/>
    </source>
</evidence>
<keyword evidence="8" id="KW-1133">Transmembrane helix</keyword>
<feature type="transmembrane region" description="Helical" evidence="8">
    <location>
        <begin position="24"/>
        <end position="48"/>
    </location>
</feature>
<feature type="region of interest" description="Disordered" evidence="7">
    <location>
        <begin position="541"/>
        <end position="560"/>
    </location>
</feature>
<dbReference type="InterPro" id="IPR004089">
    <property type="entry name" value="MCPsignal_dom"/>
</dbReference>
<dbReference type="SMART" id="SM00304">
    <property type="entry name" value="HAMP"/>
    <property type="match status" value="1"/>
</dbReference>
<dbReference type="AlphaFoldDB" id="A0A1M5H282"/>
<dbReference type="PANTHER" id="PTHR32089:SF114">
    <property type="entry name" value="METHYL-ACCEPTING CHEMOTAXIS PROTEIN MCPB"/>
    <property type="match status" value="1"/>
</dbReference>
<evidence type="ECO:0000313" key="12">
    <source>
        <dbReference type="Proteomes" id="UP000183988"/>
    </source>
</evidence>
<dbReference type="Gene3D" id="6.10.340.10">
    <property type="match status" value="1"/>
</dbReference>
<evidence type="ECO:0000256" key="6">
    <source>
        <dbReference type="PROSITE-ProRule" id="PRU00284"/>
    </source>
</evidence>
<keyword evidence="12" id="KW-1185">Reference proteome</keyword>
<evidence type="ECO:0000259" key="10">
    <source>
        <dbReference type="PROSITE" id="PS50885"/>
    </source>
</evidence>
<dbReference type="GO" id="GO:0007165">
    <property type="term" value="P:signal transduction"/>
    <property type="evidence" value="ECO:0007669"/>
    <property type="project" value="UniProtKB-KW"/>
</dbReference>
<evidence type="ECO:0000313" key="11">
    <source>
        <dbReference type="EMBL" id="SHG10045.1"/>
    </source>
</evidence>
<feature type="domain" description="Methyl-accepting transducer" evidence="9">
    <location>
        <begin position="295"/>
        <end position="545"/>
    </location>
</feature>
<keyword evidence="8" id="KW-0812">Transmembrane</keyword>
<dbReference type="InterPro" id="IPR004090">
    <property type="entry name" value="Chemotax_Me-accpt_rcpt"/>
</dbReference>
<dbReference type="CDD" id="cd11386">
    <property type="entry name" value="MCP_signal"/>
    <property type="match status" value="1"/>
</dbReference>
<gene>
    <name evidence="11" type="ORF">SAMN05216225_101568</name>
</gene>
<accession>A0A1M5H282</accession>
<feature type="domain" description="HAMP" evidence="10">
    <location>
        <begin position="223"/>
        <end position="276"/>
    </location>
</feature>
<dbReference type="GO" id="GO:0006935">
    <property type="term" value="P:chemotaxis"/>
    <property type="evidence" value="ECO:0007669"/>
    <property type="project" value="InterPro"/>
</dbReference>
<dbReference type="Pfam" id="PF00015">
    <property type="entry name" value="MCPsignal"/>
    <property type="match status" value="1"/>
</dbReference>
<reference evidence="11 12" key="1">
    <citation type="submission" date="2016-11" db="EMBL/GenBank/DDBJ databases">
        <authorList>
            <person name="Jaros S."/>
            <person name="Januszkiewicz K."/>
            <person name="Wedrychowicz H."/>
        </authorList>
    </citation>
    <scope>NUCLEOTIDE SEQUENCE [LARGE SCALE GENOMIC DNA]</scope>
    <source>
        <strain evidence="11 12">IBRC-M 10683</strain>
    </source>
</reference>
<evidence type="ECO:0000256" key="2">
    <source>
        <dbReference type="ARBA" id="ARBA00022475"/>
    </source>
</evidence>
<dbReference type="InterPro" id="IPR003660">
    <property type="entry name" value="HAMP_dom"/>
</dbReference>
<dbReference type="Gene3D" id="1.10.287.950">
    <property type="entry name" value="Methyl-accepting chemotaxis protein"/>
    <property type="match status" value="1"/>
</dbReference>
<evidence type="ECO:0000256" key="3">
    <source>
        <dbReference type="ARBA" id="ARBA00023136"/>
    </source>
</evidence>
<evidence type="ECO:0000256" key="8">
    <source>
        <dbReference type="SAM" id="Phobius"/>
    </source>
</evidence>
<sequence length="581" mass="64334">MKNKKKKAKGLKEKKRFNLKDVKIGHGFLAIFIASSILFLIAGSIVYFELHNASNDIEIIDEYSANVNDMAEMASIIQVKDVQISDYLLNDRTKYVDAFIEYQEEFNALLTKIEPNMRTNEQKELFNKIKENDQKINDMFLNEISNFVETNQLHLANLMRNQSSELRSSTVNLVNDLMDTVKEEQVQAVQNSKQSISRTTVFLVVSTAIAILLGLILMYMTSRRVTRNLQQVVQITTEFSKGNLQVESMKYSGNDEIGQLARAVNLVKENMKNILMKVSDASETVSLRSEGLSQSAIEVREGNEQIASTMQELSSGAETQANSTSSLSENMNDFVQMVRSSEQQGQEVANTSDHVLTLTNDGQSLMEKSVSQMKQIDQIVSNSVLKVQGLEQQSNEISKLISVIKDIADQTNLLSLNAAIEAARAGEQGKGFAVVADEVRKLSDQVSDSVGEITTIVRNIQLETNDVVSSLNNGYDEVKEGTTQIETTGENFASIHQSVSDMVVKINSISTNLKDIANNSNDMNKIIEEIASVSEESAAGVEQAAASAQQTSSSMEEVTNNAEELAKLAEQLNEELKVFKL</sequence>
<feature type="compositionally biased region" description="Low complexity" evidence="7">
    <location>
        <begin position="541"/>
        <end position="554"/>
    </location>
</feature>
<dbReference type="PANTHER" id="PTHR32089">
    <property type="entry name" value="METHYL-ACCEPTING CHEMOTAXIS PROTEIN MCPB"/>
    <property type="match status" value="1"/>
</dbReference>
<dbReference type="CDD" id="cd06225">
    <property type="entry name" value="HAMP"/>
    <property type="match status" value="1"/>
</dbReference>
<evidence type="ECO:0000256" key="4">
    <source>
        <dbReference type="ARBA" id="ARBA00023224"/>
    </source>
</evidence>
<name>A0A1M5H282_9BACI</name>
<dbReference type="RefSeq" id="WP_072889929.1">
    <property type="nucleotide sequence ID" value="NZ_FQVW01000015.1"/>
</dbReference>
<dbReference type="Proteomes" id="UP000183988">
    <property type="component" value="Unassembled WGS sequence"/>
</dbReference>
<keyword evidence="4 6" id="KW-0807">Transducer</keyword>
<dbReference type="SUPFAM" id="SSF58104">
    <property type="entry name" value="Methyl-accepting chemotaxis protein (MCP) signaling domain"/>
    <property type="match status" value="1"/>
</dbReference>
<evidence type="ECO:0000256" key="7">
    <source>
        <dbReference type="SAM" id="MobiDB-lite"/>
    </source>
</evidence>
<keyword evidence="3 8" id="KW-0472">Membrane</keyword>
<proteinExistence type="inferred from homology"/>
<dbReference type="GO" id="GO:0005886">
    <property type="term" value="C:plasma membrane"/>
    <property type="evidence" value="ECO:0007669"/>
    <property type="project" value="UniProtKB-SubCell"/>
</dbReference>
<dbReference type="PROSITE" id="PS50111">
    <property type="entry name" value="CHEMOTAXIS_TRANSDUC_2"/>
    <property type="match status" value="1"/>
</dbReference>
<dbReference type="EMBL" id="FQVW01000015">
    <property type="protein sequence ID" value="SHG10045.1"/>
    <property type="molecule type" value="Genomic_DNA"/>
</dbReference>
<evidence type="ECO:0000256" key="1">
    <source>
        <dbReference type="ARBA" id="ARBA00004236"/>
    </source>
</evidence>
<comment type="similarity">
    <text evidence="5">Belongs to the methyl-accepting chemotaxis (MCP) protein family.</text>
</comment>
<dbReference type="GO" id="GO:0004888">
    <property type="term" value="F:transmembrane signaling receptor activity"/>
    <property type="evidence" value="ECO:0007669"/>
    <property type="project" value="InterPro"/>
</dbReference>
<comment type="subcellular location">
    <subcellularLocation>
        <location evidence="1">Cell membrane</location>
    </subcellularLocation>
</comment>